<dbReference type="EMBL" id="QJNU01000208">
    <property type="protein sequence ID" value="RYP04488.1"/>
    <property type="molecule type" value="Genomic_DNA"/>
</dbReference>
<feature type="compositionally biased region" description="Basic and acidic residues" evidence="1">
    <location>
        <begin position="150"/>
        <end position="223"/>
    </location>
</feature>
<accession>A0A4Q4TD67</accession>
<dbReference type="Proteomes" id="UP000293360">
    <property type="component" value="Unassembled WGS sequence"/>
</dbReference>
<dbReference type="OrthoDB" id="4773866at2759"/>
<gene>
    <name evidence="2" type="ORF">DL764_004427</name>
</gene>
<organism evidence="2 3">
    <name type="scientific">Monosporascus ibericus</name>
    <dbReference type="NCBI Taxonomy" id="155417"/>
    <lineage>
        <taxon>Eukaryota</taxon>
        <taxon>Fungi</taxon>
        <taxon>Dikarya</taxon>
        <taxon>Ascomycota</taxon>
        <taxon>Pezizomycotina</taxon>
        <taxon>Sordariomycetes</taxon>
        <taxon>Xylariomycetidae</taxon>
        <taxon>Xylariales</taxon>
        <taxon>Xylariales incertae sedis</taxon>
        <taxon>Monosporascus</taxon>
    </lineage>
</organism>
<comment type="caution">
    <text evidence="2">The sequence shown here is derived from an EMBL/GenBank/DDBJ whole genome shotgun (WGS) entry which is preliminary data.</text>
</comment>
<protein>
    <submittedName>
        <fullName evidence="2">Uncharacterized protein</fullName>
    </submittedName>
</protein>
<sequence>MLMVHRVRSNCTNIDICDHERTSRRGAAACPDLKVRRYLGYGESLCMKHDQEAREERKEEAVLLRKIERLDAVIETAGSFTVWVWRSECALLTERLAILRRKALLTRYRNVTNRLNGHPPVHMRLQQVRRELEREREPTWAGRHPRALRSRSEEAELEGEREREESRQKRVEERDDHRKGAERARHARREAQLRQPSRENPWEEWPRNEKPRKGKRSGESGRE</sequence>
<reference evidence="2 3" key="1">
    <citation type="submission" date="2018-06" db="EMBL/GenBank/DDBJ databases">
        <title>Complete Genomes of Monosporascus.</title>
        <authorList>
            <person name="Robinson A.J."/>
            <person name="Natvig D.O."/>
        </authorList>
    </citation>
    <scope>NUCLEOTIDE SEQUENCE [LARGE SCALE GENOMIC DNA]</scope>
    <source>
        <strain evidence="2 3">CBS 110550</strain>
    </source>
</reference>
<keyword evidence="3" id="KW-1185">Reference proteome</keyword>
<proteinExistence type="predicted"/>
<feature type="compositionally biased region" description="Basic and acidic residues" evidence="1">
    <location>
        <begin position="128"/>
        <end position="138"/>
    </location>
</feature>
<name>A0A4Q4TD67_9PEZI</name>
<evidence type="ECO:0000313" key="2">
    <source>
        <dbReference type="EMBL" id="RYP04488.1"/>
    </source>
</evidence>
<evidence type="ECO:0000313" key="3">
    <source>
        <dbReference type="Proteomes" id="UP000293360"/>
    </source>
</evidence>
<dbReference type="AlphaFoldDB" id="A0A4Q4TD67"/>
<feature type="region of interest" description="Disordered" evidence="1">
    <location>
        <begin position="118"/>
        <end position="223"/>
    </location>
</feature>
<evidence type="ECO:0000256" key="1">
    <source>
        <dbReference type="SAM" id="MobiDB-lite"/>
    </source>
</evidence>